<reference evidence="2" key="1">
    <citation type="journal article" date="2019" name="Int. J. Syst. Evol. Microbiol.">
        <title>The Global Catalogue of Microorganisms (GCM) 10K type strain sequencing project: providing services to taxonomists for standard genome sequencing and annotation.</title>
        <authorList>
            <consortium name="The Broad Institute Genomics Platform"/>
            <consortium name="The Broad Institute Genome Sequencing Center for Infectious Disease"/>
            <person name="Wu L."/>
            <person name="Ma J."/>
        </authorList>
    </citation>
    <scope>NUCLEOTIDE SEQUENCE [LARGE SCALE GENOMIC DNA]</scope>
    <source>
        <strain evidence="2">JCM 18410</strain>
    </source>
</reference>
<accession>A0ABP9LCE0</accession>
<name>A0ABP9LCE0_9ACTN</name>
<keyword evidence="2" id="KW-1185">Reference proteome</keyword>
<dbReference type="EMBL" id="BAABKC010000112">
    <property type="protein sequence ID" value="GAA5075621.1"/>
    <property type="molecule type" value="Genomic_DNA"/>
</dbReference>
<dbReference type="RefSeq" id="WP_345671615.1">
    <property type="nucleotide sequence ID" value="NZ_BAABKC010000112.1"/>
</dbReference>
<sequence length="130" mass="14382">MTEANPETVVPALTCQDELLIRIADVPACPACDSPGLLLVRFRNSWKNQSGDDVHGMREILLCPLCSRGNNTAAELVSYLEADEKTALEEIEELEEIGGMIAAWVESLRQQHVDEGLLAAEYDQWLRGTL</sequence>
<proteinExistence type="predicted"/>
<evidence type="ECO:0000313" key="1">
    <source>
        <dbReference type="EMBL" id="GAA5075621.1"/>
    </source>
</evidence>
<protein>
    <submittedName>
        <fullName evidence="1">DUF6300 family protein</fullName>
    </submittedName>
</protein>
<dbReference type="InterPro" id="IPR046267">
    <property type="entry name" value="DUF6300"/>
</dbReference>
<dbReference type="Pfam" id="PF19817">
    <property type="entry name" value="DUF6300"/>
    <property type="match status" value="1"/>
</dbReference>
<gene>
    <name evidence="1" type="ORF">GCM10023336_65080</name>
</gene>
<organism evidence="1 2">
    <name type="scientific">Streptomyces similanensis</name>
    <dbReference type="NCBI Taxonomy" id="1274988"/>
    <lineage>
        <taxon>Bacteria</taxon>
        <taxon>Bacillati</taxon>
        <taxon>Actinomycetota</taxon>
        <taxon>Actinomycetes</taxon>
        <taxon>Kitasatosporales</taxon>
        <taxon>Streptomycetaceae</taxon>
        <taxon>Streptomyces</taxon>
    </lineage>
</organism>
<dbReference type="Proteomes" id="UP001500124">
    <property type="component" value="Unassembled WGS sequence"/>
</dbReference>
<comment type="caution">
    <text evidence="1">The sequence shown here is derived from an EMBL/GenBank/DDBJ whole genome shotgun (WGS) entry which is preliminary data.</text>
</comment>
<evidence type="ECO:0000313" key="2">
    <source>
        <dbReference type="Proteomes" id="UP001500124"/>
    </source>
</evidence>